<dbReference type="EMBL" id="QKXQ01000712">
    <property type="protein sequence ID" value="REH89009.1"/>
    <property type="molecule type" value="Genomic_DNA"/>
</dbReference>
<dbReference type="AlphaFoldDB" id="A0A3E0IKW8"/>
<dbReference type="EMBL" id="QKYD01000075">
    <property type="protein sequence ID" value="REI22998.1"/>
    <property type="molecule type" value="Genomic_DNA"/>
</dbReference>
<evidence type="ECO:0000313" key="2">
    <source>
        <dbReference type="EMBL" id="REI22998.1"/>
    </source>
</evidence>
<dbReference type="Proteomes" id="UP000256562">
    <property type="component" value="Unassembled WGS sequence"/>
</dbReference>
<name>A0A3E0IKW8_9STAP</name>
<sequence length="154" mass="17952">MAKRQNINDWLKPEALLRVQGWARDGLTMEQIAYNIGISKQTLYRWQEKSSDFLDALKVSREAADREVENALFKNALGFHYIEEQLTDDGAIVEVKKYAKPNTTAQIFWLKNRKPNEWREKQNVEHEGTLNQKVDLSNMSHEDLVKLANMSDDE</sequence>
<dbReference type="OrthoDB" id="5868871at2"/>
<dbReference type="Gene3D" id="1.10.10.60">
    <property type="entry name" value="Homeodomain-like"/>
    <property type="match status" value="1"/>
</dbReference>
<reference evidence="3 4" key="1">
    <citation type="journal article" date="2018" name="Vet. Microbiol.">
        <title>Characterisation of Staphylococcus felis isolated from cats using whole genome sequencing.</title>
        <authorList>
            <person name="Worthing K."/>
            <person name="Pang S."/>
            <person name="Trott D.J."/>
            <person name="Abraham S."/>
            <person name="Coombs G.W."/>
            <person name="Jordan D."/>
            <person name="McIntyre L."/>
            <person name="Davies M.R."/>
            <person name="Norris J."/>
        </authorList>
    </citation>
    <scope>NUCLEOTIDE SEQUENCE [LARGE SCALE GENOMIC DNA]</scope>
    <source>
        <strain evidence="2 3">F25</strain>
        <strain evidence="1 4">F9</strain>
    </source>
</reference>
<proteinExistence type="predicted"/>
<dbReference type="SUPFAM" id="SSF46689">
    <property type="entry name" value="Homeodomain-like"/>
    <property type="match status" value="1"/>
</dbReference>
<dbReference type="Proteomes" id="UP000256337">
    <property type="component" value="Unassembled WGS sequence"/>
</dbReference>
<gene>
    <name evidence="2" type="ORF">DOS76_04580</name>
    <name evidence="1" type="ORF">DOS83_13785</name>
</gene>
<evidence type="ECO:0000313" key="1">
    <source>
        <dbReference type="EMBL" id="REH89009.1"/>
    </source>
</evidence>
<protein>
    <submittedName>
        <fullName evidence="1">Helix-turn-helix domain-containing protein</fullName>
    </submittedName>
</protein>
<dbReference type="RefSeq" id="WP_115871743.1">
    <property type="nucleotide sequence ID" value="NZ_QKXP01000020.1"/>
</dbReference>
<comment type="caution">
    <text evidence="1">The sequence shown here is derived from an EMBL/GenBank/DDBJ whole genome shotgun (WGS) entry which is preliminary data.</text>
</comment>
<accession>A0A3E0IKW8</accession>
<evidence type="ECO:0000313" key="3">
    <source>
        <dbReference type="Proteomes" id="UP000256337"/>
    </source>
</evidence>
<organism evidence="1 4">
    <name type="scientific">Staphylococcus felis</name>
    <dbReference type="NCBI Taxonomy" id="46127"/>
    <lineage>
        <taxon>Bacteria</taxon>
        <taxon>Bacillati</taxon>
        <taxon>Bacillota</taxon>
        <taxon>Bacilli</taxon>
        <taxon>Bacillales</taxon>
        <taxon>Staphylococcaceae</taxon>
        <taxon>Staphylococcus</taxon>
    </lineage>
</organism>
<dbReference type="InterPro" id="IPR009057">
    <property type="entry name" value="Homeodomain-like_sf"/>
</dbReference>
<evidence type="ECO:0000313" key="4">
    <source>
        <dbReference type="Proteomes" id="UP000256562"/>
    </source>
</evidence>